<organism evidence="1 2">
    <name type="scientific">Pseudomonas phage vB_PaeM_C2-10_Ab02</name>
    <dbReference type="NCBI Taxonomy" id="1548900"/>
    <lineage>
        <taxon>Viruses</taxon>
        <taxon>Duplodnaviria</taxon>
        <taxon>Heunggongvirae</taxon>
        <taxon>Uroviricota</taxon>
        <taxon>Caudoviricetes</taxon>
        <taxon>Vandenendeviridae</taxon>
        <taxon>Skurskavirinae</taxon>
        <taxon>Pakpunavirus</taxon>
        <taxon>Pakpunavirus CAb02</taxon>
    </lineage>
</organism>
<sequence>MSILALTLTLCSAVQCDDYIIDHSLPGQAAECNARLVEEAEEWGDAWVATNADARLTRYLSRFNIQVDPRFVFDYDFTCQLIAEDELP</sequence>
<reference evidence="1 2" key="1">
    <citation type="journal article" date="2015" name="PLoS ONE">
        <title>Investigation of a Large Collection of Pseudomonas aeruginosa Bacteriophages Collected from a Single Environmental Source in Abidjan, Cote d'Ivoire.</title>
        <authorList>
            <person name="Essoh C."/>
            <person name="Latino L."/>
            <person name="Midoux C."/>
            <person name="Blouin Y."/>
            <person name="Loukou G."/>
            <person name="Nguetta S.P."/>
            <person name="Lathro S."/>
            <person name="Cablanmian A."/>
            <person name="Kouassi A.K."/>
            <person name="Vergnaud G."/>
            <person name="Pourcel C."/>
        </authorList>
    </citation>
    <scope>NUCLEOTIDE SEQUENCE [LARGE SCALE GENOMIC DNA]</scope>
    <source>
        <strain evidence="1">Ab02</strain>
    </source>
</reference>
<dbReference type="GeneID" id="40100274"/>
<dbReference type="EMBL" id="LN610572">
    <property type="protein sequence ID" value="CEF89088.1"/>
    <property type="molecule type" value="Genomic_DNA"/>
</dbReference>
<keyword evidence="2" id="KW-1185">Reference proteome</keyword>
<evidence type="ECO:0000313" key="1">
    <source>
        <dbReference type="EMBL" id="CEF89088.1"/>
    </source>
</evidence>
<accession>A0A0A1IU53</accession>
<name>A0A0A1IU53_9CAUD</name>
<proteinExistence type="predicted"/>
<evidence type="ECO:0000313" key="2">
    <source>
        <dbReference type="Proteomes" id="UP000030231"/>
    </source>
</evidence>
<gene>
    <name evidence="1" type="primary">ORF159</name>
</gene>
<dbReference type="RefSeq" id="YP_009623565.1">
    <property type="nucleotide sequence ID" value="NC_042113.1"/>
</dbReference>
<protein>
    <submittedName>
        <fullName evidence="1">Uncharacterized protein</fullName>
    </submittedName>
</protein>
<dbReference type="Proteomes" id="UP000030231">
    <property type="component" value="Genome"/>
</dbReference>
<dbReference type="KEGG" id="vg:40100274"/>